<feature type="region of interest" description="Disordered" evidence="2">
    <location>
        <begin position="77"/>
        <end position="210"/>
    </location>
</feature>
<dbReference type="RefSeq" id="XP_005181626.2">
    <property type="nucleotide sequence ID" value="XM_005181569.4"/>
</dbReference>
<dbReference type="OrthoDB" id="8197438at2759"/>
<feature type="compositionally biased region" description="Polar residues" evidence="2">
    <location>
        <begin position="84"/>
        <end position="110"/>
    </location>
</feature>
<feature type="compositionally biased region" description="Polar residues" evidence="2">
    <location>
        <begin position="36"/>
        <end position="45"/>
    </location>
</feature>
<accession>A0A1I8N1K5</accession>
<sequence>MEKAPSSMSLEKMATVPEEVPGKPTKFEGDAKKMAQQVSVGSATAATNQAIKAKGRNMSITNPASKIPAIKATSKVLSLKGKTANPSCPPSQNSRPSTPSSDSKRNSLTKSPPAIMPRSPTPISKSRMSLMSKKDDFEKKSFNSASKTSLATNTANEKAQSFRTPNAVSSKINSNRGGSNQTRANSSMAGNQKTNLRKTTSTAGDQNSPQALEKRLTDLQSEFLTKIQADPDKSFEYRFVSVVHQNGECKLLIKDKEKGLPELPSNSVNDFKAKILKYMNESFTQLLGNSMEKENSNSQEKIRQLQDSNTKALFDYIDDLCKSYKEKPLPDSEVEHLKLELEECKATLAAAETKSLELSKKHDEELVALKNQINSTLAEMTQRESAMRELQNRLQNSENQKAFLKSQLQSLDMEKQEEINTLKESLCKNQESTNAMQKNFMLLQQQLINEINENQNKTVTLKAMGEELQKLQLMVEQQNISENSEEIQKLRDTIKCLEEDKSSLEEHKRNLKEELNSSKEMLIRYQETQEEIKSLREQLKVKDEMLDKSKLENAKDNQMELAKLRQSETEKCREIQKLKMELSKAQYNITKLEEQIQRDQQLLDIRSDLINSLQTNETNQRIQLEEFMAQMGEKNSTINQLTNDLRVKTEEFQNLYTNINDKQLELSNQEHMIKLLEESNERCQLLRVQQEEKIARLEEDIAHLKQTIAMHVNSHTKLNCEPPLSENYENYSENFHHYTSQRKRKRRIAINVRKYET</sequence>
<name>A0A1I8N1K5_MUSDO</name>
<organism evidence="3">
    <name type="scientific">Musca domestica</name>
    <name type="common">House fly</name>
    <dbReference type="NCBI Taxonomy" id="7370"/>
    <lineage>
        <taxon>Eukaryota</taxon>
        <taxon>Metazoa</taxon>
        <taxon>Ecdysozoa</taxon>
        <taxon>Arthropoda</taxon>
        <taxon>Hexapoda</taxon>
        <taxon>Insecta</taxon>
        <taxon>Pterygota</taxon>
        <taxon>Neoptera</taxon>
        <taxon>Endopterygota</taxon>
        <taxon>Diptera</taxon>
        <taxon>Brachycera</taxon>
        <taxon>Muscomorpha</taxon>
        <taxon>Muscoidea</taxon>
        <taxon>Muscidae</taxon>
        <taxon>Musca</taxon>
    </lineage>
</organism>
<reference evidence="3" key="1">
    <citation type="submission" date="2020-05" db="UniProtKB">
        <authorList>
            <consortium name="EnsemblMetazoa"/>
        </authorList>
    </citation>
    <scope>IDENTIFICATION</scope>
    <source>
        <strain evidence="3">Aabys</strain>
    </source>
</reference>
<feature type="compositionally biased region" description="Polar residues" evidence="2">
    <location>
        <begin position="142"/>
        <end position="210"/>
    </location>
</feature>
<protein>
    <submittedName>
        <fullName evidence="3">Uncharacterized protein</fullName>
    </submittedName>
</protein>
<dbReference type="VEuPathDB" id="VectorBase:MDOA010574"/>
<feature type="coiled-coil region" evidence="1">
    <location>
        <begin position="473"/>
        <end position="714"/>
    </location>
</feature>
<dbReference type="AlphaFoldDB" id="A0A1I8N1K5"/>
<proteinExistence type="predicted"/>
<feature type="compositionally biased region" description="Basic and acidic residues" evidence="2">
    <location>
        <begin position="132"/>
        <end position="141"/>
    </location>
</feature>
<evidence type="ECO:0000256" key="1">
    <source>
        <dbReference type="SAM" id="Coils"/>
    </source>
</evidence>
<dbReference type="KEGG" id="mde:101889300"/>
<evidence type="ECO:0000313" key="3">
    <source>
        <dbReference type="EnsemblMetazoa" id="MDOA010574-PB"/>
    </source>
</evidence>
<dbReference type="EnsemblMetazoa" id="MDOA010574-RB">
    <property type="protein sequence ID" value="MDOA010574-PB"/>
    <property type="gene ID" value="MDOA010574"/>
</dbReference>
<dbReference type="STRING" id="7370.A0A1I8N1K5"/>
<dbReference type="VEuPathDB" id="VectorBase:MDOMA2_013422"/>
<evidence type="ECO:0000256" key="2">
    <source>
        <dbReference type="SAM" id="MobiDB-lite"/>
    </source>
</evidence>
<feature type="region of interest" description="Disordered" evidence="2">
    <location>
        <begin position="1"/>
        <end position="45"/>
    </location>
</feature>
<dbReference type="eggNOG" id="ENOG502QTPZ">
    <property type="taxonomic scope" value="Eukaryota"/>
</dbReference>
<feature type="coiled-coil region" evidence="1">
    <location>
        <begin position="334"/>
        <end position="414"/>
    </location>
</feature>
<gene>
    <name evidence="3" type="primary">101889300</name>
</gene>
<keyword evidence="1" id="KW-0175">Coiled coil</keyword>